<dbReference type="Proteomes" id="UP000008311">
    <property type="component" value="Unassembled WGS sequence"/>
</dbReference>
<feature type="region of interest" description="Disordered" evidence="1">
    <location>
        <begin position="1"/>
        <end position="76"/>
    </location>
</feature>
<gene>
    <name evidence="2" type="ORF">RCOM_0634940</name>
</gene>
<dbReference type="InParanoid" id="B9S189"/>
<dbReference type="EMBL" id="EQ973842">
    <property type="protein sequence ID" value="EEF42731.1"/>
    <property type="molecule type" value="Genomic_DNA"/>
</dbReference>
<protein>
    <submittedName>
        <fullName evidence="2">Uncharacterized protein</fullName>
    </submittedName>
</protein>
<feature type="compositionally biased region" description="Basic and acidic residues" evidence="1">
    <location>
        <begin position="23"/>
        <end position="50"/>
    </location>
</feature>
<reference evidence="3" key="1">
    <citation type="journal article" date="2010" name="Nat. Biotechnol.">
        <title>Draft genome sequence of the oilseed species Ricinus communis.</title>
        <authorList>
            <person name="Chan A.P."/>
            <person name="Crabtree J."/>
            <person name="Zhao Q."/>
            <person name="Lorenzi H."/>
            <person name="Orvis J."/>
            <person name="Puiu D."/>
            <person name="Melake-Berhan A."/>
            <person name="Jones K.M."/>
            <person name="Redman J."/>
            <person name="Chen G."/>
            <person name="Cahoon E.B."/>
            <person name="Gedil M."/>
            <person name="Stanke M."/>
            <person name="Haas B.J."/>
            <person name="Wortman J.R."/>
            <person name="Fraser-Liggett C.M."/>
            <person name="Ravel J."/>
            <person name="Rabinowicz P.D."/>
        </authorList>
    </citation>
    <scope>NUCLEOTIDE SEQUENCE [LARGE SCALE GENOMIC DNA]</scope>
    <source>
        <strain evidence="3">cv. Hale</strain>
    </source>
</reference>
<proteinExistence type="predicted"/>
<evidence type="ECO:0000313" key="2">
    <source>
        <dbReference type="EMBL" id="EEF42731.1"/>
    </source>
</evidence>
<sequence>MQENHEINKKSLLGLRSAVHSGKRGESEVMIRKWSKHWMEERKAKRRENESGGSYCGGGGHEDEEEDGDDGGVGHF</sequence>
<evidence type="ECO:0000313" key="3">
    <source>
        <dbReference type="Proteomes" id="UP000008311"/>
    </source>
</evidence>
<evidence type="ECO:0000256" key="1">
    <source>
        <dbReference type="SAM" id="MobiDB-lite"/>
    </source>
</evidence>
<organism evidence="2 3">
    <name type="scientific">Ricinus communis</name>
    <name type="common">Castor bean</name>
    <dbReference type="NCBI Taxonomy" id="3988"/>
    <lineage>
        <taxon>Eukaryota</taxon>
        <taxon>Viridiplantae</taxon>
        <taxon>Streptophyta</taxon>
        <taxon>Embryophyta</taxon>
        <taxon>Tracheophyta</taxon>
        <taxon>Spermatophyta</taxon>
        <taxon>Magnoliopsida</taxon>
        <taxon>eudicotyledons</taxon>
        <taxon>Gunneridae</taxon>
        <taxon>Pentapetalae</taxon>
        <taxon>rosids</taxon>
        <taxon>fabids</taxon>
        <taxon>Malpighiales</taxon>
        <taxon>Euphorbiaceae</taxon>
        <taxon>Acalyphoideae</taxon>
        <taxon>Acalypheae</taxon>
        <taxon>Ricinus</taxon>
    </lineage>
</organism>
<name>B9S189_RICCO</name>
<accession>B9S189</accession>
<dbReference type="AlphaFoldDB" id="B9S189"/>
<keyword evidence="3" id="KW-1185">Reference proteome</keyword>